<accession>A0AAE6Y4U3</accession>
<dbReference type="AlphaFoldDB" id="A0AAE6Y4U3"/>
<dbReference type="EMBL" id="LHQL01000001">
    <property type="protein sequence ID" value="OOQ54639.1"/>
    <property type="molecule type" value="Genomic_DNA"/>
</dbReference>
<keyword evidence="3" id="KW-1185">Reference proteome</keyword>
<dbReference type="RefSeq" id="WP_051780569.1">
    <property type="nucleotide sequence ID" value="NZ_CM007717.1"/>
</dbReference>
<protein>
    <submittedName>
        <fullName evidence="2">Uncharacterized protein</fullName>
    </submittedName>
</protein>
<dbReference type="Proteomes" id="UP000190306">
    <property type="component" value="Chromosome"/>
</dbReference>
<evidence type="ECO:0000313" key="2">
    <source>
        <dbReference type="EMBL" id="QIT42269.1"/>
    </source>
</evidence>
<evidence type="ECO:0000313" key="4">
    <source>
        <dbReference type="Proteomes" id="UP000502504"/>
    </source>
</evidence>
<evidence type="ECO:0000313" key="1">
    <source>
        <dbReference type="EMBL" id="OOQ54639.1"/>
    </source>
</evidence>
<proteinExistence type="predicted"/>
<reference evidence="2 4" key="2">
    <citation type="submission" date="2020-03" db="EMBL/GenBank/DDBJ databases">
        <title>Is there a link between lipid content and antibiotic production in Streptomyces?</title>
        <authorList>
            <person name="David M."/>
            <person name="Lejeune C."/>
            <person name="Abreu S."/>
            <person name="Thibessard A."/>
            <person name="Leblond P."/>
            <person name="Chaminade P."/>
            <person name="Virolle M.-J."/>
        </authorList>
    </citation>
    <scope>NUCLEOTIDE SEQUENCE [LARGE SCALE GENOMIC DNA]</scope>
    <source>
        <strain evidence="2 4">DSM 41481</strain>
    </source>
</reference>
<dbReference type="EMBL" id="CP050692">
    <property type="protein sequence ID" value="QIT42269.1"/>
    <property type="molecule type" value="Genomic_DNA"/>
</dbReference>
<dbReference type="Proteomes" id="UP000502504">
    <property type="component" value="Chromosome"/>
</dbReference>
<organism evidence="2 4">
    <name type="scientific">Streptomyces antibioticus</name>
    <dbReference type="NCBI Taxonomy" id="1890"/>
    <lineage>
        <taxon>Bacteria</taxon>
        <taxon>Bacillati</taxon>
        <taxon>Actinomycetota</taxon>
        <taxon>Actinomycetes</taxon>
        <taxon>Kitasatosporales</taxon>
        <taxon>Streptomycetaceae</taxon>
        <taxon>Streptomyces</taxon>
    </lineage>
</organism>
<sequence length="180" mass="20761">MSTDSHRREPQRDLSTWPFEHLQALIADTHDWPQLESVRVVAQQRAYDTDRSRDARRHWAELSLLANRRMLDSGVEGSVRELQQEFALRTWVIERLGPDDDNSAWNPDALGADTLAMLDLSPSDAAASAGNWSELPIEQIRELRRYKNLTAHLERLIGHLRPGPTRDLLLLWIETRELLP</sequence>
<reference evidence="1 3" key="1">
    <citation type="submission" date="2015-07" db="EMBL/GenBank/DDBJ databases">
        <title>Draft Genome Sequence of Streptomyces antibioticus, IMRU 3720 reveals insights in the evolution of actinomycin biosynthetic gene clusters in Streptomyces.</title>
        <authorList>
            <person name="Crnovcic I."/>
            <person name="Ruckert C."/>
            <person name="Kalinowksi J."/>
            <person name="Keller U."/>
        </authorList>
    </citation>
    <scope>NUCLEOTIDE SEQUENCE [LARGE SCALE GENOMIC DNA]</scope>
    <source>
        <strain evidence="1 3">DSM 41481</strain>
    </source>
</reference>
<evidence type="ECO:0000313" key="3">
    <source>
        <dbReference type="Proteomes" id="UP000190306"/>
    </source>
</evidence>
<gene>
    <name evidence="1" type="ORF">AFM16_00815</name>
    <name evidence="2" type="ORF">HCX60_00950</name>
</gene>
<name>A0AAE6Y4U3_STRAT</name>